<keyword evidence="2" id="KW-1185">Reference proteome</keyword>
<evidence type="ECO:0000313" key="1">
    <source>
        <dbReference type="EMBL" id="OIQ51583.1"/>
    </source>
</evidence>
<dbReference type="NCBIfam" id="NF038144">
    <property type="entry name" value="PxxKW"/>
    <property type="match status" value="1"/>
</dbReference>
<organism evidence="1 2">
    <name type="scientific">Pseudodesulfovibrio hydrargyri</name>
    <dbReference type="NCBI Taxonomy" id="2125990"/>
    <lineage>
        <taxon>Bacteria</taxon>
        <taxon>Pseudomonadati</taxon>
        <taxon>Thermodesulfobacteriota</taxon>
        <taxon>Desulfovibrionia</taxon>
        <taxon>Desulfovibrionales</taxon>
        <taxon>Desulfovibrionaceae</taxon>
    </lineage>
</organism>
<dbReference type="AlphaFoldDB" id="A0A1J5NEE4"/>
<dbReference type="EMBL" id="LKAQ01000001">
    <property type="protein sequence ID" value="OIQ51583.1"/>
    <property type="molecule type" value="Genomic_DNA"/>
</dbReference>
<name>A0A1J5NEE4_9BACT</name>
<sequence>MAKKKGIVSLEGAVKTDAGLTYKGVVMEPVVEQCEGCERIVPFEDEQFCPTYAQPARKWAGGVCNFATHVRAEVDKAGKVKVNPLKASKRAARGR</sequence>
<dbReference type="Pfam" id="PF20657">
    <property type="entry name" value="DUF6811"/>
    <property type="match status" value="1"/>
</dbReference>
<dbReference type="Proteomes" id="UP000181901">
    <property type="component" value="Unassembled WGS sequence"/>
</dbReference>
<dbReference type="InterPro" id="IPR047766">
    <property type="entry name" value="PxxKW_fam"/>
</dbReference>
<dbReference type="OrthoDB" id="5387471at2"/>
<protein>
    <submittedName>
        <fullName evidence="1">Uncharacterized protein</fullName>
    </submittedName>
</protein>
<reference evidence="1 2" key="1">
    <citation type="submission" date="2015-09" db="EMBL/GenBank/DDBJ databases">
        <title>Genome of Desulfovibrio dechloracetivorans BerOc1, a mercury methylating strain isolated from highly hydrocarbons and metals contaminated coastal sediments.</title>
        <authorList>
            <person name="Goni Urriza M."/>
            <person name="Gassie C."/>
            <person name="Bouchez O."/>
            <person name="Klopp C."/>
            <person name="Ranchou-Peyruse A."/>
            <person name="Remy G."/>
        </authorList>
    </citation>
    <scope>NUCLEOTIDE SEQUENCE [LARGE SCALE GENOMIC DNA]</scope>
    <source>
        <strain evidence="1 2">BerOc1</strain>
    </source>
</reference>
<evidence type="ECO:0000313" key="2">
    <source>
        <dbReference type="Proteomes" id="UP000181901"/>
    </source>
</evidence>
<accession>A0A1J5NEE4</accession>
<dbReference type="RefSeq" id="WP_071543711.1">
    <property type="nucleotide sequence ID" value="NZ_LKAQ01000001.1"/>
</dbReference>
<gene>
    <name evidence="1" type="ORF">BerOc1_00037</name>
</gene>
<proteinExistence type="predicted"/>
<comment type="caution">
    <text evidence="1">The sequence shown here is derived from an EMBL/GenBank/DDBJ whole genome shotgun (WGS) entry which is preliminary data.</text>
</comment>